<feature type="chain" id="PRO_5017438427" description="Lipoprotein" evidence="1">
    <location>
        <begin position="21"/>
        <end position="448"/>
    </location>
</feature>
<dbReference type="Proteomes" id="UP000268313">
    <property type="component" value="Unassembled WGS sequence"/>
</dbReference>
<dbReference type="PROSITE" id="PS51257">
    <property type="entry name" value="PROKAR_LIPOPROTEIN"/>
    <property type="match status" value="1"/>
</dbReference>
<protein>
    <recommendedName>
        <fullName evidence="4">Lipoprotein</fullName>
    </recommendedName>
</protein>
<evidence type="ECO:0008006" key="4">
    <source>
        <dbReference type="Google" id="ProtNLM"/>
    </source>
</evidence>
<dbReference type="OrthoDB" id="5513339at2"/>
<dbReference type="Pfam" id="PF14412">
    <property type="entry name" value="AHH"/>
    <property type="match status" value="1"/>
</dbReference>
<accession>A0A3A8K5B9</accession>
<comment type="caution">
    <text evidence="2">The sequence shown here is derived from an EMBL/GenBank/DDBJ whole genome shotgun (WGS) entry which is preliminary data.</text>
</comment>
<feature type="signal peptide" evidence="1">
    <location>
        <begin position="1"/>
        <end position="20"/>
    </location>
</feature>
<dbReference type="EMBL" id="RAWE01000055">
    <property type="protein sequence ID" value="RKH02379.1"/>
    <property type="molecule type" value="Genomic_DNA"/>
</dbReference>
<keyword evidence="1" id="KW-0732">Signal</keyword>
<evidence type="ECO:0000256" key="1">
    <source>
        <dbReference type="SAM" id="SignalP"/>
    </source>
</evidence>
<sequence length="448" mass="48821">MKRLGWALLLGLLVSGCATTRVVHLETDDGEHVVVTPREEEGASPSEARLEEDEFKAAVRTLARDVRPFAHPLRQARDLFGLPERSGLFGFRERTRQIVPLGEEEARDLRLLDASDDLTRGYRQWCDKKRKQAGDCLRLLDEGPLLGSDGRYALAMAIAMDSVWHETAEALEGMASPQAVMATMTSTVTMYLLLWAMPEPLSKGLAALITATAIAYLGVDTVWRILDGWVTLVRHVDQATTFLQVRDAGEAYGEVLGRNAARVFVMLATAAIGNTAGLAMKAPTLPGSAQAAVAVETQAGLQFVALGGVRSVAMTAEGFTIALAPNAVAMSSRPGKPQRHHLATIRNEKSAKTGGPWTPLFRRIFKKAGMELKDPENIVEVPGHRGPHPAEYHQLVYDRLRQATSECRSVEACREALTGALRVLGEKARTKGTELNRLLTQGHGQPRP</sequence>
<evidence type="ECO:0000313" key="2">
    <source>
        <dbReference type="EMBL" id="RKH02379.1"/>
    </source>
</evidence>
<dbReference type="RefSeq" id="WP_120603620.1">
    <property type="nucleotide sequence ID" value="NZ_RAWE01000055.1"/>
</dbReference>
<dbReference type="AlphaFoldDB" id="A0A3A8K5B9"/>
<organism evidence="2 3">
    <name type="scientific">Corallococcus carmarthensis</name>
    <dbReference type="NCBI Taxonomy" id="2316728"/>
    <lineage>
        <taxon>Bacteria</taxon>
        <taxon>Pseudomonadati</taxon>
        <taxon>Myxococcota</taxon>
        <taxon>Myxococcia</taxon>
        <taxon>Myxococcales</taxon>
        <taxon>Cystobacterineae</taxon>
        <taxon>Myxococcaceae</taxon>
        <taxon>Corallococcus</taxon>
    </lineage>
</organism>
<gene>
    <name evidence="2" type="ORF">D7X32_17110</name>
</gene>
<evidence type="ECO:0000313" key="3">
    <source>
        <dbReference type="Proteomes" id="UP000268313"/>
    </source>
</evidence>
<reference evidence="3" key="1">
    <citation type="submission" date="2018-09" db="EMBL/GenBank/DDBJ databases">
        <authorList>
            <person name="Livingstone P.G."/>
            <person name="Whitworth D.E."/>
        </authorList>
    </citation>
    <scope>NUCLEOTIDE SEQUENCE [LARGE SCALE GENOMIC DNA]</scope>
    <source>
        <strain evidence="3">CA043D</strain>
    </source>
</reference>
<name>A0A3A8K5B9_9BACT</name>
<proteinExistence type="predicted"/>
<keyword evidence="3" id="KW-1185">Reference proteome</keyword>
<dbReference type="InterPro" id="IPR032871">
    <property type="entry name" value="AHH_dom_containing"/>
</dbReference>